<evidence type="ECO:0000256" key="7">
    <source>
        <dbReference type="SAM" id="Phobius"/>
    </source>
</evidence>
<dbReference type="PANTHER" id="PTHR23517:SF2">
    <property type="entry name" value="MULTIDRUG RESISTANCE PROTEIN MDTH"/>
    <property type="match status" value="1"/>
</dbReference>
<keyword evidence="4 7" id="KW-0812">Transmembrane</keyword>
<keyword evidence="9" id="KW-1185">Reference proteome</keyword>
<evidence type="ECO:0000256" key="1">
    <source>
        <dbReference type="ARBA" id="ARBA00004651"/>
    </source>
</evidence>
<feature type="transmembrane region" description="Helical" evidence="7">
    <location>
        <begin position="87"/>
        <end position="107"/>
    </location>
</feature>
<evidence type="ECO:0000256" key="4">
    <source>
        <dbReference type="ARBA" id="ARBA00022692"/>
    </source>
</evidence>
<accession>A0ABW1PGD1</accession>
<dbReference type="Proteomes" id="UP001596220">
    <property type="component" value="Unassembled WGS sequence"/>
</dbReference>
<evidence type="ECO:0000256" key="5">
    <source>
        <dbReference type="ARBA" id="ARBA00022989"/>
    </source>
</evidence>
<proteinExistence type="predicted"/>
<evidence type="ECO:0000256" key="3">
    <source>
        <dbReference type="ARBA" id="ARBA00022475"/>
    </source>
</evidence>
<feature type="transmembrane region" description="Helical" evidence="7">
    <location>
        <begin position="233"/>
        <end position="254"/>
    </location>
</feature>
<reference evidence="9" key="1">
    <citation type="journal article" date="2019" name="Int. J. Syst. Evol. Microbiol.">
        <title>The Global Catalogue of Microorganisms (GCM) 10K type strain sequencing project: providing services to taxonomists for standard genome sequencing and annotation.</title>
        <authorList>
            <consortium name="The Broad Institute Genomics Platform"/>
            <consortium name="The Broad Institute Genome Sequencing Center for Infectious Disease"/>
            <person name="Wu L."/>
            <person name="Ma J."/>
        </authorList>
    </citation>
    <scope>NUCLEOTIDE SEQUENCE [LARGE SCALE GENOMIC DNA]</scope>
    <source>
        <strain evidence="9">CGMCC 4.7246</strain>
    </source>
</reference>
<keyword evidence="3" id="KW-1003">Cell membrane</keyword>
<feature type="transmembrane region" description="Helical" evidence="7">
    <location>
        <begin position="339"/>
        <end position="358"/>
    </location>
</feature>
<feature type="transmembrane region" description="Helical" evidence="7">
    <location>
        <begin position="297"/>
        <end position="318"/>
    </location>
</feature>
<name>A0ABW1PGD1_9PSEU</name>
<dbReference type="InterPro" id="IPR036259">
    <property type="entry name" value="MFS_trans_sf"/>
</dbReference>
<dbReference type="EMBL" id="JBHSQO010000065">
    <property type="protein sequence ID" value="MFC6094500.1"/>
    <property type="molecule type" value="Genomic_DNA"/>
</dbReference>
<feature type="transmembrane region" description="Helical" evidence="7">
    <location>
        <begin position="44"/>
        <end position="66"/>
    </location>
</feature>
<keyword evidence="2" id="KW-0813">Transport</keyword>
<evidence type="ECO:0000256" key="6">
    <source>
        <dbReference type="ARBA" id="ARBA00023136"/>
    </source>
</evidence>
<dbReference type="InterPro" id="IPR050171">
    <property type="entry name" value="MFS_Transporters"/>
</dbReference>
<evidence type="ECO:0000313" key="9">
    <source>
        <dbReference type="Proteomes" id="UP001596220"/>
    </source>
</evidence>
<dbReference type="PANTHER" id="PTHR23517">
    <property type="entry name" value="RESISTANCE PROTEIN MDTM, PUTATIVE-RELATED-RELATED"/>
    <property type="match status" value="1"/>
</dbReference>
<evidence type="ECO:0000256" key="2">
    <source>
        <dbReference type="ARBA" id="ARBA00022448"/>
    </source>
</evidence>
<feature type="transmembrane region" description="Helical" evidence="7">
    <location>
        <begin position="204"/>
        <end position="221"/>
    </location>
</feature>
<dbReference type="RefSeq" id="WP_380642811.1">
    <property type="nucleotide sequence ID" value="NZ_JBHSQO010000065.1"/>
</dbReference>
<comment type="caution">
    <text evidence="8">The sequence shown here is derived from an EMBL/GenBank/DDBJ whole genome shotgun (WGS) entry which is preliminary data.</text>
</comment>
<organism evidence="8 9">
    <name type="scientific">Saccharothrix lopnurensis</name>
    <dbReference type="NCBI Taxonomy" id="1670621"/>
    <lineage>
        <taxon>Bacteria</taxon>
        <taxon>Bacillati</taxon>
        <taxon>Actinomycetota</taxon>
        <taxon>Actinomycetes</taxon>
        <taxon>Pseudonocardiales</taxon>
        <taxon>Pseudonocardiaceae</taxon>
        <taxon>Saccharothrix</taxon>
    </lineage>
</organism>
<feature type="transmembrane region" description="Helical" evidence="7">
    <location>
        <begin position="266"/>
        <end position="285"/>
    </location>
</feature>
<dbReference type="InterPro" id="IPR011701">
    <property type="entry name" value="MFS"/>
</dbReference>
<feature type="transmembrane region" description="Helical" evidence="7">
    <location>
        <begin position="12"/>
        <end position="32"/>
    </location>
</feature>
<comment type="subcellular location">
    <subcellularLocation>
        <location evidence="1">Cell membrane</location>
        <topology evidence="1">Multi-pass membrane protein</topology>
    </subcellularLocation>
</comment>
<gene>
    <name evidence="8" type="ORF">ACFP3R_34985</name>
</gene>
<dbReference type="SUPFAM" id="SSF103473">
    <property type="entry name" value="MFS general substrate transporter"/>
    <property type="match status" value="1"/>
</dbReference>
<keyword evidence="5 7" id="KW-1133">Transmembrane helix</keyword>
<feature type="transmembrane region" description="Helical" evidence="7">
    <location>
        <begin position="364"/>
        <end position="382"/>
    </location>
</feature>
<dbReference type="Pfam" id="PF07690">
    <property type="entry name" value="MFS_1"/>
    <property type="match status" value="1"/>
</dbReference>
<protein>
    <submittedName>
        <fullName evidence="8">MFS transporter</fullName>
    </submittedName>
</protein>
<sequence>MGEVETWLRRLMWARGASAAGDGLWFTIWALYFTRVAGLPPVAVGIAMAAAGGVGLAAAVPLGSLADRFDARRVLAATTTLRGLAMACYPLAQGTWAFVLVTVLFAAPANGGNAARTALLTGLVADDGERVAVLARQRVAQHVGYAAGAGVGALVLALDDPTAYHAAIAANAVSFAVLTVVALRAPVPRRPTGRAASPLRDRPYLAVVGATAVLSLCWAMLSTGVPLWTSRSLPLSLSGVLVVVSSVGVALLQVPATRLATTPSRAARTAAVSGAALAAACVLLASSEVVGRPAGVVVVVLAGLLHLAGELGYVVASWRLSLALMREESRGAYQGVSEAATATVQMVGPAFFTVGLTALDAGGWLLAAAVFLAAGAAVPALTRRAERSREPSPA</sequence>
<dbReference type="Gene3D" id="1.20.1250.20">
    <property type="entry name" value="MFS general substrate transporter like domains"/>
    <property type="match status" value="2"/>
</dbReference>
<keyword evidence="6 7" id="KW-0472">Membrane</keyword>
<feature type="transmembrane region" description="Helical" evidence="7">
    <location>
        <begin position="163"/>
        <end position="183"/>
    </location>
</feature>
<evidence type="ECO:0000313" key="8">
    <source>
        <dbReference type="EMBL" id="MFC6094500.1"/>
    </source>
</evidence>